<evidence type="ECO:0000256" key="3">
    <source>
        <dbReference type="ARBA" id="ARBA00023163"/>
    </source>
</evidence>
<dbReference type="RefSeq" id="WP_064007231.1">
    <property type="nucleotide sequence ID" value="NZ_LUUG01000047.1"/>
</dbReference>
<dbReference type="InterPro" id="IPR011006">
    <property type="entry name" value="CheY-like_superfamily"/>
</dbReference>
<sequence length="206" mass="23223">MEFEYTNSMVYLVDDDPAILDSLTVLIKPTGLKTESFESAEQFLNNYSPEQPGCLILDYKMPFMDGLELQAELSKRKIKIPVIFISGNAEIPEAVAALKAGAADFLEKPFNSFQLISCIFKSLKIDSDNRKEQIEKEKINELLSRLSPREKEVLQLIINNCSSKEAAKKLDISHRTVEAHRARIMEKMQATSATELVAMTVKYSPT</sequence>
<dbReference type="Pfam" id="PF00072">
    <property type="entry name" value="Response_reg"/>
    <property type="match status" value="1"/>
</dbReference>
<keyword evidence="1" id="KW-0805">Transcription regulation</keyword>
<dbReference type="AlphaFoldDB" id="A0A177MRN5"/>
<proteinExistence type="predicted"/>
<keyword evidence="3" id="KW-0804">Transcription</keyword>
<dbReference type="EMBL" id="LUUG01000047">
    <property type="protein sequence ID" value="OAI08145.1"/>
    <property type="molecule type" value="Genomic_DNA"/>
</dbReference>
<dbReference type="CDD" id="cd06170">
    <property type="entry name" value="LuxR_C_like"/>
    <property type="match status" value="1"/>
</dbReference>
<dbReference type="Pfam" id="PF00196">
    <property type="entry name" value="GerE"/>
    <property type="match status" value="1"/>
</dbReference>
<organism evidence="7 8">
    <name type="scientific">Methylomonas methanica</name>
    <dbReference type="NCBI Taxonomy" id="421"/>
    <lineage>
        <taxon>Bacteria</taxon>
        <taxon>Pseudomonadati</taxon>
        <taxon>Pseudomonadota</taxon>
        <taxon>Gammaproteobacteria</taxon>
        <taxon>Methylococcales</taxon>
        <taxon>Methylococcaceae</taxon>
        <taxon>Methylomonas</taxon>
    </lineage>
</organism>
<accession>A0A177MRN5</accession>
<feature type="domain" description="Response regulatory" evidence="6">
    <location>
        <begin position="9"/>
        <end position="123"/>
    </location>
</feature>
<keyword evidence="2 7" id="KW-0238">DNA-binding</keyword>
<evidence type="ECO:0000313" key="7">
    <source>
        <dbReference type="EMBL" id="OAI08145.1"/>
    </source>
</evidence>
<dbReference type="InterPro" id="IPR000792">
    <property type="entry name" value="Tscrpt_reg_LuxR_C"/>
</dbReference>
<comment type="caution">
    <text evidence="7">The sequence shown here is derived from an EMBL/GenBank/DDBJ whole genome shotgun (WGS) entry which is preliminary data.</text>
</comment>
<feature type="modified residue" description="4-aspartylphosphate" evidence="4">
    <location>
        <position position="58"/>
    </location>
</feature>
<name>A0A177MRN5_METMH</name>
<gene>
    <name evidence="7" type="ORF">A1332_08185</name>
</gene>
<dbReference type="PANTHER" id="PTHR44688:SF16">
    <property type="entry name" value="DNA-BINDING TRANSCRIPTIONAL ACTIVATOR DEVR_DOSR"/>
    <property type="match status" value="1"/>
</dbReference>
<evidence type="ECO:0000256" key="2">
    <source>
        <dbReference type="ARBA" id="ARBA00023125"/>
    </source>
</evidence>
<dbReference type="InterPro" id="IPR001789">
    <property type="entry name" value="Sig_transdc_resp-reg_receiver"/>
</dbReference>
<dbReference type="GO" id="GO:0000160">
    <property type="term" value="P:phosphorelay signal transduction system"/>
    <property type="evidence" value="ECO:0007669"/>
    <property type="project" value="InterPro"/>
</dbReference>
<dbReference type="OrthoDB" id="9796655at2"/>
<dbReference type="PROSITE" id="PS50110">
    <property type="entry name" value="RESPONSE_REGULATORY"/>
    <property type="match status" value="1"/>
</dbReference>
<dbReference type="Gene3D" id="1.10.10.10">
    <property type="entry name" value="Winged helix-like DNA-binding domain superfamily/Winged helix DNA-binding domain"/>
    <property type="match status" value="1"/>
</dbReference>
<dbReference type="SMART" id="SM00448">
    <property type="entry name" value="REC"/>
    <property type="match status" value="1"/>
</dbReference>
<evidence type="ECO:0000256" key="1">
    <source>
        <dbReference type="ARBA" id="ARBA00023015"/>
    </source>
</evidence>
<evidence type="ECO:0000313" key="8">
    <source>
        <dbReference type="Proteomes" id="UP000078090"/>
    </source>
</evidence>
<evidence type="ECO:0000259" key="6">
    <source>
        <dbReference type="PROSITE" id="PS50110"/>
    </source>
</evidence>
<dbReference type="SMART" id="SM00421">
    <property type="entry name" value="HTH_LUXR"/>
    <property type="match status" value="1"/>
</dbReference>
<dbReference type="PANTHER" id="PTHR44688">
    <property type="entry name" value="DNA-BINDING TRANSCRIPTIONAL ACTIVATOR DEVR_DOSR"/>
    <property type="match status" value="1"/>
</dbReference>
<dbReference type="PRINTS" id="PR00038">
    <property type="entry name" value="HTHLUXR"/>
</dbReference>
<dbReference type="PROSITE" id="PS50043">
    <property type="entry name" value="HTH_LUXR_2"/>
    <property type="match status" value="1"/>
</dbReference>
<evidence type="ECO:0000256" key="4">
    <source>
        <dbReference type="PROSITE-ProRule" id="PRU00169"/>
    </source>
</evidence>
<dbReference type="SUPFAM" id="SSF52172">
    <property type="entry name" value="CheY-like"/>
    <property type="match status" value="1"/>
</dbReference>
<dbReference type="Gene3D" id="3.40.50.2300">
    <property type="match status" value="1"/>
</dbReference>
<dbReference type="InterPro" id="IPR036388">
    <property type="entry name" value="WH-like_DNA-bd_sf"/>
</dbReference>
<keyword evidence="4" id="KW-0597">Phosphoprotein</keyword>
<protein>
    <submittedName>
        <fullName evidence="7">DNA-binding response regulator</fullName>
    </submittedName>
</protein>
<evidence type="ECO:0000259" key="5">
    <source>
        <dbReference type="PROSITE" id="PS50043"/>
    </source>
</evidence>
<feature type="domain" description="HTH luxR-type" evidence="5">
    <location>
        <begin position="139"/>
        <end position="204"/>
    </location>
</feature>
<dbReference type="GO" id="GO:0006355">
    <property type="term" value="P:regulation of DNA-templated transcription"/>
    <property type="evidence" value="ECO:0007669"/>
    <property type="project" value="InterPro"/>
</dbReference>
<dbReference type="Proteomes" id="UP000078090">
    <property type="component" value="Unassembled WGS sequence"/>
</dbReference>
<dbReference type="GO" id="GO:0003677">
    <property type="term" value="F:DNA binding"/>
    <property type="evidence" value="ECO:0007669"/>
    <property type="project" value="UniProtKB-KW"/>
</dbReference>
<reference evidence="7 8" key="1">
    <citation type="submission" date="2016-03" db="EMBL/GenBank/DDBJ databases">
        <authorList>
            <person name="Ploux O."/>
        </authorList>
    </citation>
    <scope>NUCLEOTIDE SEQUENCE [LARGE SCALE GENOMIC DNA]</scope>
    <source>
        <strain evidence="7 8">R-45363</strain>
    </source>
</reference>